<dbReference type="HOGENOM" id="CLU_2485698_0_0_1"/>
<gene>
    <name evidence="1" type="primary">Dper\GL17547</name>
    <name evidence="1" type="ORF">Dper_GL17547</name>
</gene>
<protein>
    <submittedName>
        <fullName evidence="1">GL17547</fullName>
    </submittedName>
</protein>
<dbReference type="OMA" id="GIGCNYT"/>
<accession>B4GHL0</accession>
<evidence type="ECO:0000313" key="2">
    <source>
        <dbReference type="Proteomes" id="UP000008744"/>
    </source>
</evidence>
<reference evidence="1 2" key="1">
    <citation type="journal article" date="2007" name="Nature">
        <title>Evolution of genes and genomes on the Drosophila phylogeny.</title>
        <authorList>
            <consortium name="Drosophila 12 Genomes Consortium"/>
            <person name="Clark A.G."/>
            <person name="Eisen M.B."/>
            <person name="Smith D.R."/>
            <person name="Bergman C.M."/>
            <person name="Oliver B."/>
            <person name="Markow T.A."/>
            <person name="Kaufman T.C."/>
            <person name="Kellis M."/>
            <person name="Gelbart W."/>
            <person name="Iyer V.N."/>
            <person name="Pollard D.A."/>
            <person name="Sackton T.B."/>
            <person name="Larracuente A.M."/>
            <person name="Singh N.D."/>
            <person name="Abad J.P."/>
            <person name="Abt D.N."/>
            <person name="Adryan B."/>
            <person name="Aguade M."/>
            <person name="Akashi H."/>
            <person name="Anderson W.W."/>
            <person name="Aquadro C.F."/>
            <person name="Ardell D.H."/>
            <person name="Arguello R."/>
            <person name="Artieri C.G."/>
            <person name="Barbash D.A."/>
            <person name="Barker D."/>
            <person name="Barsanti P."/>
            <person name="Batterham P."/>
            <person name="Batzoglou S."/>
            <person name="Begun D."/>
            <person name="Bhutkar A."/>
            <person name="Blanco E."/>
            <person name="Bosak S.A."/>
            <person name="Bradley R.K."/>
            <person name="Brand A.D."/>
            <person name="Brent M.R."/>
            <person name="Brooks A.N."/>
            <person name="Brown R.H."/>
            <person name="Butlin R.K."/>
            <person name="Caggese C."/>
            <person name="Calvi B.R."/>
            <person name="Bernardo de Carvalho A."/>
            <person name="Caspi A."/>
            <person name="Castrezana S."/>
            <person name="Celniker S.E."/>
            <person name="Chang J.L."/>
            <person name="Chapple C."/>
            <person name="Chatterji S."/>
            <person name="Chinwalla A."/>
            <person name="Civetta A."/>
            <person name="Clifton S.W."/>
            <person name="Comeron J.M."/>
            <person name="Costello J.C."/>
            <person name="Coyne J.A."/>
            <person name="Daub J."/>
            <person name="David R.G."/>
            <person name="Delcher A.L."/>
            <person name="Delehaunty K."/>
            <person name="Do C.B."/>
            <person name="Ebling H."/>
            <person name="Edwards K."/>
            <person name="Eickbush T."/>
            <person name="Evans J.D."/>
            <person name="Filipski A."/>
            <person name="Findeiss S."/>
            <person name="Freyhult E."/>
            <person name="Fulton L."/>
            <person name="Fulton R."/>
            <person name="Garcia A.C."/>
            <person name="Gardiner A."/>
            <person name="Garfield D.A."/>
            <person name="Garvin B.E."/>
            <person name="Gibson G."/>
            <person name="Gilbert D."/>
            <person name="Gnerre S."/>
            <person name="Godfrey J."/>
            <person name="Good R."/>
            <person name="Gotea V."/>
            <person name="Gravely B."/>
            <person name="Greenberg A.J."/>
            <person name="Griffiths-Jones S."/>
            <person name="Gross S."/>
            <person name="Guigo R."/>
            <person name="Gustafson E.A."/>
            <person name="Haerty W."/>
            <person name="Hahn M.W."/>
            <person name="Halligan D.L."/>
            <person name="Halpern A.L."/>
            <person name="Halter G.M."/>
            <person name="Han M.V."/>
            <person name="Heger A."/>
            <person name="Hillier L."/>
            <person name="Hinrichs A.S."/>
            <person name="Holmes I."/>
            <person name="Hoskins R.A."/>
            <person name="Hubisz M.J."/>
            <person name="Hultmark D."/>
            <person name="Huntley M.A."/>
            <person name="Jaffe D.B."/>
            <person name="Jagadeeshan S."/>
            <person name="Jeck W.R."/>
            <person name="Johnson J."/>
            <person name="Jones C.D."/>
            <person name="Jordan W.C."/>
            <person name="Karpen G.H."/>
            <person name="Kataoka E."/>
            <person name="Keightley P.D."/>
            <person name="Kheradpour P."/>
            <person name="Kirkness E.F."/>
            <person name="Koerich L.B."/>
            <person name="Kristiansen K."/>
            <person name="Kudrna D."/>
            <person name="Kulathinal R.J."/>
            <person name="Kumar S."/>
            <person name="Kwok R."/>
            <person name="Lander E."/>
            <person name="Langley C.H."/>
            <person name="Lapoint R."/>
            <person name="Lazzaro B.P."/>
            <person name="Lee S.J."/>
            <person name="Levesque L."/>
            <person name="Li R."/>
            <person name="Lin C.F."/>
            <person name="Lin M.F."/>
            <person name="Lindblad-Toh K."/>
            <person name="Llopart A."/>
            <person name="Long M."/>
            <person name="Low L."/>
            <person name="Lozovsky E."/>
            <person name="Lu J."/>
            <person name="Luo M."/>
            <person name="Machado C.A."/>
            <person name="Makalowski W."/>
            <person name="Marzo M."/>
            <person name="Matsuda M."/>
            <person name="Matzkin L."/>
            <person name="McAllister B."/>
            <person name="McBride C.S."/>
            <person name="McKernan B."/>
            <person name="McKernan K."/>
            <person name="Mendez-Lago M."/>
            <person name="Minx P."/>
            <person name="Mollenhauer M.U."/>
            <person name="Montooth K."/>
            <person name="Mount S.M."/>
            <person name="Mu X."/>
            <person name="Myers E."/>
            <person name="Negre B."/>
            <person name="Newfeld S."/>
            <person name="Nielsen R."/>
            <person name="Noor M.A."/>
            <person name="O'Grady P."/>
            <person name="Pachter L."/>
            <person name="Papaceit M."/>
            <person name="Parisi M.J."/>
            <person name="Parisi M."/>
            <person name="Parts L."/>
            <person name="Pedersen J.S."/>
            <person name="Pesole G."/>
            <person name="Phillippy A.M."/>
            <person name="Ponting C.P."/>
            <person name="Pop M."/>
            <person name="Porcelli D."/>
            <person name="Powell J.R."/>
            <person name="Prohaska S."/>
            <person name="Pruitt K."/>
            <person name="Puig M."/>
            <person name="Quesneville H."/>
            <person name="Ram K.R."/>
            <person name="Rand D."/>
            <person name="Rasmussen M.D."/>
            <person name="Reed L.K."/>
            <person name="Reenan R."/>
            <person name="Reily A."/>
            <person name="Remington K.A."/>
            <person name="Rieger T.T."/>
            <person name="Ritchie M.G."/>
            <person name="Robin C."/>
            <person name="Rogers Y.H."/>
            <person name="Rohde C."/>
            <person name="Rozas J."/>
            <person name="Rubenfield M.J."/>
            <person name="Ruiz A."/>
            <person name="Russo S."/>
            <person name="Salzberg S.L."/>
            <person name="Sanchez-Gracia A."/>
            <person name="Saranga D.J."/>
            <person name="Sato H."/>
            <person name="Schaeffer S.W."/>
            <person name="Schatz M.C."/>
            <person name="Schlenke T."/>
            <person name="Schwartz R."/>
            <person name="Segarra C."/>
            <person name="Singh R.S."/>
            <person name="Sirot L."/>
            <person name="Sirota M."/>
            <person name="Sisneros N.B."/>
            <person name="Smith C.D."/>
            <person name="Smith T.F."/>
            <person name="Spieth J."/>
            <person name="Stage D.E."/>
            <person name="Stark A."/>
            <person name="Stephan W."/>
            <person name="Strausberg R.L."/>
            <person name="Strempel S."/>
            <person name="Sturgill D."/>
            <person name="Sutton G."/>
            <person name="Sutton G.G."/>
            <person name="Tao W."/>
            <person name="Teichmann S."/>
            <person name="Tobari Y.N."/>
            <person name="Tomimura Y."/>
            <person name="Tsolas J.M."/>
            <person name="Valente V.L."/>
            <person name="Venter E."/>
            <person name="Venter J.C."/>
            <person name="Vicario S."/>
            <person name="Vieira F.G."/>
            <person name="Vilella A.J."/>
            <person name="Villasante A."/>
            <person name="Walenz B."/>
            <person name="Wang J."/>
            <person name="Wasserman M."/>
            <person name="Watts T."/>
            <person name="Wilson D."/>
            <person name="Wilson R.K."/>
            <person name="Wing R.A."/>
            <person name="Wolfner M.F."/>
            <person name="Wong A."/>
            <person name="Wong G.K."/>
            <person name="Wu C.I."/>
            <person name="Wu G."/>
            <person name="Yamamoto D."/>
            <person name="Yang H.P."/>
            <person name="Yang S.P."/>
            <person name="Yorke J.A."/>
            <person name="Yoshida K."/>
            <person name="Zdobnov E."/>
            <person name="Zhang P."/>
            <person name="Zhang Y."/>
            <person name="Zimin A.V."/>
            <person name="Baldwin J."/>
            <person name="Abdouelleil A."/>
            <person name="Abdulkadir J."/>
            <person name="Abebe A."/>
            <person name="Abera B."/>
            <person name="Abreu J."/>
            <person name="Acer S.C."/>
            <person name="Aftuck L."/>
            <person name="Alexander A."/>
            <person name="An P."/>
            <person name="Anderson E."/>
            <person name="Anderson S."/>
            <person name="Arachi H."/>
            <person name="Azer M."/>
            <person name="Bachantsang P."/>
            <person name="Barry A."/>
            <person name="Bayul T."/>
            <person name="Berlin A."/>
            <person name="Bessette D."/>
            <person name="Bloom T."/>
            <person name="Blye J."/>
            <person name="Boguslavskiy L."/>
            <person name="Bonnet C."/>
            <person name="Boukhgalter B."/>
            <person name="Bourzgui I."/>
            <person name="Brown A."/>
            <person name="Cahill P."/>
            <person name="Channer S."/>
            <person name="Cheshatsang Y."/>
            <person name="Chuda L."/>
            <person name="Citroen M."/>
            <person name="Collymore A."/>
            <person name="Cooke P."/>
            <person name="Costello M."/>
            <person name="D'Aco K."/>
            <person name="Daza R."/>
            <person name="De Haan G."/>
            <person name="DeGray S."/>
            <person name="DeMaso C."/>
            <person name="Dhargay N."/>
            <person name="Dooley K."/>
            <person name="Dooley E."/>
            <person name="Doricent M."/>
            <person name="Dorje P."/>
            <person name="Dorjee K."/>
            <person name="Dupes A."/>
            <person name="Elong R."/>
            <person name="Falk J."/>
            <person name="Farina A."/>
            <person name="Faro S."/>
            <person name="Ferguson D."/>
            <person name="Fisher S."/>
            <person name="Foley C.D."/>
            <person name="Franke A."/>
            <person name="Friedrich D."/>
            <person name="Gadbois L."/>
            <person name="Gearin G."/>
            <person name="Gearin C.R."/>
            <person name="Giannoukos G."/>
            <person name="Goode T."/>
            <person name="Graham J."/>
            <person name="Grandbois E."/>
            <person name="Grewal S."/>
            <person name="Gyaltsen K."/>
            <person name="Hafez N."/>
            <person name="Hagos B."/>
            <person name="Hall J."/>
            <person name="Henson C."/>
            <person name="Hollinger A."/>
            <person name="Honan T."/>
            <person name="Huard M.D."/>
            <person name="Hughes L."/>
            <person name="Hurhula B."/>
            <person name="Husby M.E."/>
            <person name="Kamat A."/>
            <person name="Kanga B."/>
            <person name="Kashin S."/>
            <person name="Khazanovich D."/>
            <person name="Kisner P."/>
            <person name="Lance K."/>
            <person name="Lara M."/>
            <person name="Lee W."/>
            <person name="Lennon N."/>
            <person name="Letendre F."/>
            <person name="LeVine R."/>
            <person name="Lipovsky A."/>
            <person name="Liu X."/>
            <person name="Liu J."/>
            <person name="Liu S."/>
            <person name="Lokyitsang T."/>
            <person name="Lokyitsang Y."/>
            <person name="Lubonja R."/>
            <person name="Lui A."/>
            <person name="MacDonald P."/>
            <person name="Magnisalis V."/>
            <person name="Maru K."/>
            <person name="Matthews C."/>
            <person name="McCusker W."/>
            <person name="McDonough S."/>
            <person name="Mehta T."/>
            <person name="Meldrim J."/>
            <person name="Meneus L."/>
            <person name="Mihai O."/>
            <person name="Mihalev A."/>
            <person name="Mihova T."/>
            <person name="Mittelman R."/>
            <person name="Mlenga V."/>
            <person name="Montmayeur A."/>
            <person name="Mulrain L."/>
            <person name="Navidi A."/>
            <person name="Naylor J."/>
            <person name="Negash T."/>
            <person name="Nguyen T."/>
            <person name="Nguyen N."/>
            <person name="Nicol R."/>
            <person name="Norbu C."/>
            <person name="Norbu N."/>
            <person name="Novod N."/>
            <person name="O'Neill B."/>
            <person name="Osman S."/>
            <person name="Markiewicz E."/>
            <person name="Oyono O.L."/>
            <person name="Patti C."/>
            <person name="Phunkhang P."/>
            <person name="Pierre F."/>
            <person name="Priest M."/>
            <person name="Raghuraman S."/>
            <person name="Rege F."/>
            <person name="Reyes R."/>
            <person name="Rise C."/>
            <person name="Rogov P."/>
            <person name="Ross K."/>
            <person name="Ryan E."/>
            <person name="Settipalli S."/>
            <person name="Shea T."/>
            <person name="Sherpa N."/>
            <person name="Shi L."/>
            <person name="Shih D."/>
            <person name="Sparrow T."/>
            <person name="Spaulding J."/>
            <person name="Stalker J."/>
            <person name="Stange-Thomann N."/>
            <person name="Stavropoulos S."/>
            <person name="Stone C."/>
            <person name="Strader C."/>
            <person name="Tesfaye S."/>
            <person name="Thomson T."/>
            <person name="Thoulutsang Y."/>
            <person name="Thoulutsang D."/>
            <person name="Topham K."/>
            <person name="Topping I."/>
            <person name="Tsamla T."/>
            <person name="Vassiliev H."/>
            <person name="Vo A."/>
            <person name="Wangchuk T."/>
            <person name="Wangdi T."/>
            <person name="Weiand M."/>
            <person name="Wilkinson J."/>
            <person name="Wilson A."/>
            <person name="Yadav S."/>
            <person name="Young G."/>
            <person name="Yu Q."/>
            <person name="Zembek L."/>
            <person name="Zhong D."/>
            <person name="Zimmer A."/>
            <person name="Zwirko Z."/>
            <person name="Jaffe D.B."/>
            <person name="Alvarez P."/>
            <person name="Brockman W."/>
            <person name="Butler J."/>
            <person name="Chin C."/>
            <person name="Gnerre S."/>
            <person name="Grabherr M."/>
            <person name="Kleber M."/>
            <person name="Mauceli E."/>
            <person name="MacCallum I."/>
        </authorList>
    </citation>
    <scope>NUCLEOTIDE SEQUENCE [LARGE SCALE GENOMIC DNA]</scope>
    <source>
        <strain evidence="2">MSH-3 / Tucson 14011-0111.49</strain>
    </source>
</reference>
<dbReference type="AlphaFoldDB" id="B4GHL0"/>
<dbReference type="Proteomes" id="UP000008744">
    <property type="component" value="Unassembled WGS sequence"/>
</dbReference>
<name>B4GHL0_DROPE</name>
<dbReference type="KEGG" id="dpe:6592386"/>
<evidence type="ECO:0000313" key="1">
    <source>
        <dbReference type="EMBL" id="EDW35980.1"/>
    </source>
</evidence>
<dbReference type="OrthoDB" id="7853348at2759"/>
<dbReference type="EMBL" id="CH479183">
    <property type="protein sequence ID" value="EDW35980.1"/>
    <property type="molecule type" value="Genomic_DNA"/>
</dbReference>
<keyword evidence="2" id="KW-1185">Reference proteome</keyword>
<proteinExistence type="predicted"/>
<sequence length="87" mass="9621">MSYNISETFRTVEITQKDKLISNINLILVLDESQVERVVVATILTGGIGCNYTILQFTGIQPEESPVIVTVLIYGLPSRQASKIHLS</sequence>
<organism evidence="2">
    <name type="scientific">Drosophila persimilis</name>
    <name type="common">Fruit fly</name>
    <dbReference type="NCBI Taxonomy" id="7234"/>
    <lineage>
        <taxon>Eukaryota</taxon>
        <taxon>Metazoa</taxon>
        <taxon>Ecdysozoa</taxon>
        <taxon>Arthropoda</taxon>
        <taxon>Hexapoda</taxon>
        <taxon>Insecta</taxon>
        <taxon>Pterygota</taxon>
        <taxon>Neoptera</taxon>
        <taxon>Endopterygota</taxon>
        <taxon>Diptera</taxon>
        <taxon>Brachycera</taxon>
        <taxon>Muscomorpha</taxon>
        <taxon>Ephydroidea</taxon>
        <taxon>Drosophilidae</taxon>
        <taxon>Drosophila</taxon>
        <taxon>Sophophora</taxon>
    </lineage>
</organism>